<dbReference type="GeneID" id="6760182"/>
<name>B3SFE9_TRIAD</name>
<feature type="domain" description="N-acetyltransferase" evidence="3">
    <location>
        <begin position="1"/>
        <end position="98"/>
    </location>
</feature>
<keyword evidence="5" id="KW-1185">Reference proteome</keyword>
<dbReference type="OrthoDB" id="447510at2759"/>
<evidence type="ECO:0000313" key="4">
    <source>
        <dbReference type="EMBL" id="EDV18546.1"/>
    </source>
</evidence>
<protein>
    <recommendedName>
        <fullName evidence="3">N-acetyltransferase domain-containing protein</fullName>
    </recommendedName>
</protein>
<reference evidence="4 5" key="1">
    <citation type="journal article" date="2008" name="Nature">
        <title>The Trichoplax genome and the nature of placozoans.</title>
        <authorList>
            <person name="Srivastava M."/>
            <person name="Begovic E."/>
            <person name="Chapman J."/>
            <person name="Putnam N.H."/>
            <person name="Hellsten U."/>
            <person name="Kawashima T."/>
            <person name="Kuo A."/>
            <person name="Mitros T."/>
            <person name="Salamov A."/>
            <person name="Carpenter M.L."/>
            <person name="Signorovitch A.Y."/>
            <person name="Moreno M.A."/>
            <person name="Kamm K."/>
            <person name="Grimwood J."/>
            <person name="Schmutz J."/>
            <person name="Shapiro H."/>
            <person name="Grigoriev I.V."/>
            <person name="Buss L.W."/>
            <person name="Schierwater B."/>
            <person name="Dellaporta S.L."/>
            <person name="Rokhsar D.S."/>
        </authorList>
    </citation>
    <scope>NUCLEOTIDE SEQUENCE [LARGE SCALE GENOMIC DNA]</scope>
    <source>
        <strain evidence="4 5">Grell-BS-1999</strain>
    </source>
</reference>
<dbReference type="GO" id="GO:0005874">
    <property type="term" value="C:microtubule"/>
    <property type="evidence" value="ECO:0007669"/>
    <property type="project" value="InterPro"/>
</dbReference>
<evidence type="ECO:0000256" key="1">
    <source>
        <dbReference type="ARBA" id="ARBA00022679"/>
    </source>
</evidence>
<evidence type="ECO:0000259" key="3">
    <source>
        <dbReference type="PROSITE" id="PS51730"/>
    </source>
</evidence>
<dbReference type="InterPro" id="IPR007965">
    <property type="entry name" value="GNAT_ATAT"/>
</dbReference>
<dbReference type="InParanoid" id="B3SFE9"/>
<dbReference type="PhylomeDB" id="B3SFE9"/>
<dbReference type="AlphaFoldDB" id="B3SFE9"/>
<accession>B3SFE9</accession>
<dbReference type="PROSITE" id="PS51730">
    <property type="entry name" value="GNAT_ATAT"/>
    <property type="match status" value="1"/>
</dbReference>
<dbReference type="InterPro" id="IPR038746">
    <property type="entry name" value="Atat"/>
</dbReference>
<keyword evidence="1" id="KW-0808">Transferase</keyword>
<dbReference type="PANTHER" id="PTHR12327">
    <property type="entry name" value="ALPHA-TUBULIN N-ACETYLTRANSFERASE 1"/>
    <property type="match status" value="1"/>
</dbReference>
<dbReference type="OMA" id="TQHECLP"/>
<dbReference type="Pfam" id="PF05301">
    <property type="entry name" value="Acetyltransf_16"/>
    <property type="match status" value="1"/>
</dbReference>
<keyword evidence="2" id="KW-0012">Acyltransferase</keyword>
<dbReference type="HOGENOM" id="CLU_2339599_0_0_1"/>
<evidence type="ECO:0000313" key="5">
    <source>
        <dbReference type="Proteomes" id="UP000009022"/>
    </source>
</evidence>
<organism evidence="4 5">
    <name type="scientific">Trichoplax adhaerens</name>
    <name type="common">Trichoplax reptans</name>
    <dbReference type="NCBI Taxonomy" id="10228"/>
    <lineage>
        <taxon>Eukaryota</taxon>
        <taxon>Metazoa</taxon>
        <taxon>Placozoa</taxon>
        <taxon>Uniplacotomia</taxon>
        <taxon>Trichoplacea</taxon>
        <taxon>Trichoplacidae</taxon>
        <taxon>Trichoplax</taxon>
    </lineage>
</organism>
<dbReference type="eggNOG" id="KOG4601">
    <property type="taxonomic scope" value="Eukaryota"/>
</dbReference>
<dbReference type="KEGG" id="tad:TRIADDRAFT_35009"/>
<dbReference type="EMBL" id="DS986224">
    <property type="protein sequence ID" value="EDV18546.1"/>
    <property type="molecule type" value="Genomic_DNA"/>
</dbReference>
<dbReference type="PANTHER" id="PTHR12327:SF0">
    <property type="entry name" value="ALPHA-TUBULIN N-ACETYLTRANSFERASE 1"/>
    <property type="match status" value="1"/>
</dbReference>
<dbReference type="Proteomes" id="UP000009022">
    <property type="component" value="Unassembled WGS sequence"/>
</dbReference>
<dbReference type="CTD" id="6760182"/>
<feature type="non-terminal residue" evidence="4">
    <location>
        <position position="1"/>
    </location>
</feature>
<dbReference type="RefSeq" id="XP_002118968.1">
    <property type="nucleotide sequence ID" value="XM_002118932.1"/>
</dbReference>
<proteinExistence type="predicted"/>
<dbReference type="Gene3D" id="3.40.630.30">
    <property type="match status" value="1"/>
</dbReference>
<sequence>AQSLKGAITTAAKLGISDHRLYILKETEVNRGLGKVVGILKVGKKKLFVVDYTGTQHECLPLCVLDFYVHESQQRTGNGKLLFEYMLKVIYLLGYHCK</sequence>
<gene>
    <name evidence="4" type="ORF">TRIADDRAFT_35009</name>
</gene>
<dbReference type="GO" id="GO:0019799">
    <property type="term" value="F:tubulin N-acetyltransferase activity"/>
    <property type="evidence" value="ECO:0007669"/>
    <property type="project" value="InterPro"/>
</dbReference>
<evidence type="ECO:0000256" key="2">
    <source>
        <dbReference type="ARBA" id="ARBA00023315"/>
    </source>
</evidence>